<keyword evidence="3" id="KW-0813">Transport</keyword>
<dbReference type="InterPro" id="IPR023614">
    <property type="entry name" value="Porin_dom_sf"/>
</dbReference>
<evidence type="ECO:0000256" key="10">
    <source>
        <dbReference type="ARBA" id="ARBA00023237"/>
    </source>
</evidence>
<evidence type="ECO:0000256" key="2">
    <source>
        <dbReference type="ARBA" id="ARBA00011233"/>
    </source>
</evidence>
<evidence type="ECO:0000313" key="14">
    <source>
        <dbReference type="Proteomes" id="UP000253831"/>
    </source>
</evidence>
<evidence type="ECO:0000259" key="12">
    <source>
        <dbReference type="Pfam" id="PF13609"/>
    </source>
</evidence>
<comment type="caution">
    <text evidence="13">The sequence shown here is derived from an EMBL/GenBank/DDBJ whole genome shotgun (WGS) entry which is preliminary data.</text>
</comment>
<feature type="signal peptide" evidence="11">
    <location>
        <begin position="1"/>
        <end position="20"/>
    </location>
</feature>
<sequence length="375" mass="38944">MQKKIIALAVASLASGAALAQTNVTMYGVVDAGYLYSSGNQPGGGTNTFSGISSGISAGNRIGFKGSEALGNGLKAVFTLEYGLNIDDNYGIGTGGLNARQQFVGLASDKLGTVALGRQYAPGFNASARNSALDATDLAIQSNLSVLSGMSITPNSPARFNNAITYTSNNYSGLSFSAIYGFGEEGVENSTSDGGKYGVGANYANGPINVDLVYQGRQNIVIPATDTTPSNPTGKDINEWYLGGSYDFKVVKLFASYQELYSQTTQATPTFNGSDLWTVGINAPIGAGTASLSYGELSLDNTKMKDGSSWGAGTMYSYPLSKRTSVYAAYSYFSNDKYSLPMQTQLAPITGGGQIGIGAVGESNYAIGAGMTHSF</sequence>
<name>A0A369XSR1_9PROT</name>
<comment type="subcellular location">
    <subcellularLocation>
        <location evidence="1">Cell outer membrane</location>
        <topology evidence="1">Multi-pass membrane protein</topology>
    </subcellularLocation>
</comment>
<dbReference type="InterPro" id="IPR001702">
    <property type="entry name" value="Porin_Gram-ve"/>
</dbReference>
<gene>
    <name evidence="13" type="ORF">DVS81_01425</name>
</gene>
<dbReference type="GO" id="GO:0034220">
    <property type="term" value="P:monoatomic ion transmembrane transport"/>
    <property type="evidence" value="ECO:0007669"/>
    <property type="project" value="InterPro"/>
</dbReference>
<dbReference type="AlphaFoldDB" id="A0A369XSR1"/>
<keyword evidence="9" id="KW-0472">Membrane</keyword>
<dbReference type="InterPro" id="IPR002299">
    <property type="entry name" value="Porin_Neis"/>
</dbReference>
<dbReference type="PANTHER" id="PTHR34501">
    <property type="entry name" value="PROTEIN YDDL-RELATED"/>
    <property type="match status" value="1"/>
</dbReference>
<feature type="chain" id="PRO_5016787551" evidence="11">
    <location>
        <begin position="21"/>
        <end position="375"/>
    </location>
</feature>
<dbReference type="InterPro" id="IPR033900">
    <property type="entry name" value="Gram_neg_porin_domain"/>
</dbReference>
<keyword evidence="4" id="KW-1134">Transmembrane beta strand</keyword>
<dbReference type="Proteomes" id="UP000253831">
    <property type="component" value="Unassembled WGS sequence"/>
</dbReference>
<accession>A0A369XSR1</accession>
<comment type="subunit">
    <text evidence="2">Homotrimer.</text>
</comment>
<proteinExistence type="predicted"/>
<dbReference type="PRINTS" id="PR00184">
    <property type="entry name" value="NEISSPPORIN"/>
</dbReference>
<evidence type="ECO:0000256" key="8">
    <source>
        <dbReference type="ARBA" id="ARBA00023114"/>
    </source>
</evidence>
<evidence type="ECO:0000256" key="4">
    <source>
        <dbReference type="ARBA" id="ARBA00022452"/>
    </source>
</evidence>
<keyword evidence="5" id="KW-0812">Transmembrane</keyword>
<keyword evidence="10" id="KW-0998">Cell outer membrane</keyword>
<keyword evidence="7" id="KW-0406">Ion transport</keyword>
<dbReference type="Pfam" id="PF13609">
    <property type="entry name" value="Porin_4"/>
    <property type="match status" value="1"/>
</dbReference>
<evidence type="ECO:0000256" key="7">
    <source>
        <dbReference type="ARBA" id="ARBA00023065"/>
    </source>
</evidence>
<evidence type="ECO:0000256" key="6">
    <source>
        <dbReference type="ARBA" id="ARBA00022729"/>
    </source>
</evidence>
<dbReference type="Gene3D" id="2.40.160.10">
    <property type="entry name" value="Porin"/>
    <property type="match status" value="1"/>
</dbReference>
<dbReference type="SUPFAM" id="SSF56935">
    <property type="entry name" value="Porins"/>
    <property type="match status" value="1"/>
</dbReference>
<dbReference type="InterPro" id="IPR050298">
    <property type="entry name" value="Gram-neg_bact_OMP"/>
</dbReference>
<dbReference type="GO" id="GO:0046930">
    <property type="term" value="C:pore complex"/>
    <property type="evidence" value="ECO:0007669"/>
    <property type="project" value="UniProtKB-KW"/>
</dbReference>
<evidence type="ECO:0000256" key="3">
    <source>
        <dbReference type="ARBA" id="ARBA00022448"/>
    </source>
</evidence>
<dbReference type="GO" id="GO:0009279">
    <property type="term" value="C:cell outer membrane"/>
    <property type="evidence" value="ECO:0007669"/>
    <property type="project" value="UniProtKB-SubCell"/>
</dbReference>
<organism evidence="13 14">
    <name type="scientific">Candidatus Accumulibacter meliphilus</name>
    <dbReference type="NCBI Taxonomy" id="2211374"/>
    <lineage>
        <taxon>Bacteria</taxon>
        <taxon>Pseudomonadati</taxon>
        <taxon>Pseudomonadota</taxon>
        <taxon>Betaproteobacteria</taxon>
        <taxon>Candidatus Accumulibacter</taxon>
    </lineage>
</organism>
<dbReference type="PANTHER" id="PTHR34501:SF9">
    <property type="entry name" value="MAJOR OUTER MEMBRANE PROTEIN P.IA"/>
    <property type="match status" value="1"/>
</dbReference>
<dbReference type="EMBL" id="QPGA01000001">
    <property type="protein sequence ID" value="RDE52445.1"/>
    <property type="molecule type" value="Genomic_DNA"/>
</dbReference>
<evidence type="ECO:0000313" key="13">
    <source>
        <dbReference type="EMBL" id="RDE52445.1"/>
    </source>
</evidence>
<reference evidence="13 14" key="1">
    <citation type="submission" date="2018-05" db="EMBL/GenBank/DDBJ databases">
        <title>Integrated omic analyses show evidence that a Ca. Accumulibacter phosphatis strain performs denitrification under micro-aerobic conditions.</title>
        <authorList>
            <person name="Camejo P.Y."/>
            <person name="Katherine M.D."/>
            <person name="Daniel N.R."/>
        </authorList>
    </citation>
    <scope>NUCLEOTIDE SEQUENCE [LARGE SCALE GENOMIC DNA]</scope>
    <source>
        <strain evidence="13">UW-LDO-IC</strain>
    </source>
</reference>
<evidence type="ECO:0000256" key="11">
    <source>
        <dbReference type="SAM" id="SignalP"/>
    </source>
</evidence>
<protein>
    <submittedName>
        <fullName evidence="13">Porin</fullName>
    </submittedName>
</protein>
<evidence type="ECO:0000256" key="1">
    <source>
        <dbReference type="ARBA" id="ARBA00004571"/>
    </source>
</evidence>
<dbReference type="CDD" id="cd00342">
    <property type="entry name" value="gram_neg_porins"/>
    <property type="match status" value="1"/>
</dbReference>
<dbReference type="GO" id="GO:0015288">
    <property type="term" value="F:porin activity"/>
    <property type="evidence" value="ECO:0007669"/>
    <property type="project" value="UniProtKB-KW"/>
</dbReference>
<dbReference type="PRINTS" id="PR00182">
    <property type="entry name" value="ECOLNEIPORIN"/>
</dbReference>
<feature type="domain" description="Porin" evidence="12">
    <location>
        <begin position="7"/>
        <end position="337"/>
    </location>
</feature>
<evidence type="ECO:0000256" key="5">
    <source>
        <dbReference type="ARBA" id="ARBA00022692"/>
    </source>
</evidence>
<keyword evidence="8" id="KW-0626">Porin</keyword>
<keyword evidence="6 11" id="KW-0732">Signal</keyword>
<evidence type="ECO:0000256" key="9">
    <source>
        <dbReference type="ARBA" id="ARBA00023136"/>
    </source>
</evidence>